<evidence type="ECO:0000256" key="1">
    <source>
        <dbReference type="SAM" id="MobiDB-lite"/>
    </source>
</evidence>
<comment type="caution">
    <text evidence="3">The sequence shown here is derived from an EMBL/GenBank/DDBJ whole genome shotgun (WGS) entry which is preliminary data.</text>
</comment>
<feature type="chain" id="PRO_5046513929" evidence="2">
    <location>
        <begin position="19"/>
        <end position="134"/>
    </location>
</feature>
<feature type="compositionally biased region" description="Low complexity" evidence="1">
    <location>
        <begin position="66"/>
        <end position="79"/>
    </location>
</feature>
<dbReference type="Proteomes" id="UP001469553">
    <property type="component" value="Unassembled WGS sequence"/>
</dbReference>
<keyword evidence="4" id="KW-1185">Reference proteome</keyword>
<gene>
    <name evidence="3" type="ORF">AMECASPLE_001430</name>
</gene>
<name>A0ABV0ZUV1_9TELE</name>
<proteinExistence type="predicted"/>
<evidence type="ECO:0000256" key="2">
    <source>
        <dbReference type="SAM" id="SignalP"/>
    </source>
</evidence>
<dbReference type="EMBL" id="JAHRIP010075282">
    <property type="protein sequence ID" value="MEQ2309709.1"/>
    <property type="molecule type" value="Genomic_DNA"/>
</dbReference>
<accession>A0ABV0ZUV1</accession>
<feature type="signal peptide" evidence="2">
    <location>
        <begin position="1"/>
        <end position="18"/>
    </location>
</feature>
<reference evidence="3 4" key="1">
    <citation type="submission" date="2021-06" db="EMBL/GenBank/DDBJ databases">
        <authorList>
            <person name="Palmer J.M."/>
        </authorList>
    </citation>
    <scope>NUCLEOTIDE SEQUENCE [LARGE SCALE GENOMIC DNA]</scope>
    <source>
        <strain evidence="3 4">AS_MEX2019</strain>
        <tissue evidence="3">Muscle</tissue>
    </source>
</reference>
<keyword evidence="2" id="KW-0732">Signal</keyword>
<feature type="region of interest" description="Disordered" evidence="1">
    <location>
        <begin position="52"/>
        <end position="85"/>
    </location>
</feature>
<evidence type="ECO:0000313" key="4">
    <source>
        <dbReference type="Proteomes" id="UP001469553"/>
    </source>
</evidence>
<protein>
    <submittedName>
        <fullName evidence="3">Uncharacterized protein</fullName>
    </submittedName>
</protein>
<organism evidence="3 4">
    <name type="scientific">Ameca splendens</name>
    <dbReference type="NCBI Taxonomy" id="208324"/>
    <lineage>
        <taxon>Eukaryota</taxon>
        <taxon>Metazoa</taxon>
        <taxon>Chordata</taxon>
        <taxon>Craniata</taxon>
        <taxon>Vertebrata</taxon>
        <taxon>Euteleostomi</taxon>
        <taxon>Actinopterygii</taxon>
        <taxon>Neopterygii</taxon>
        <taxon>Teleostei</taxon>
        <taxon>Neoteleostei</taxon>
        <taxon>Acanthomorphata</taxon>
        <taxon>Ovalentaria</taxon>
        <taxon>Atherinomorphae</taxon>
        <taxon>Cyprinodontiformes</taxon>
        <taxon>Goodeidae</taxon>
        <taxon>Ameca</taxon>
    </lineage>
</organism>
<sequence length="134" mass="14206">MMTMFWNTSLSFTLLASAILSVYTSISDPPLWLPASDAQTLLKPLTMSQTAKTASSQGVDAKDKGAPAPAATSKPTKTGEPGMGSYRVSHCSNNIHIGRNFFGAIYFGRRVSGKLVGLLKEPSLRQGESGKIGV</sequence>
<evidence type="ECO:0000313" key="3">
    <source>
        <dbReference type="EMBL" id="MEQ2309709.1"/>
    </source>
</evidence>